<feature type="transmembrane region" description="Helical" evidence="1">
    <location>
        <begin position="15"/>
        <end position="34"/>
    </location>
</feature>
<dbReference type="InParanoid" id="A0A162U9M7"/>
<dbReference type="GeneID" id="28992453"/>
<dbReference type="Proteomes" id="UP000077315">
    <property type="component" value="Unassembled WGS sequence"/>
</dbReference>
<dbReference type="OrthoDB" id="10336806at2759"/>
<evidence type="ECO:0000313" key="3">
    <source>
        <dbReference type="Proteomes" id="UP000077315"/>
    </source>
</evidence>
<proteinExistence type="predicted"/>
<keyword evidence="3" id="KW-1185">Reference proteome</keyword>
<keyword evidence="1" id="KW-0472">Membrane</keyword>
<evidence type="ECO:0000313" key="2">
    <source>
        <dbReference type="EMBL" id="OAD73473.1"/>
    </source>
</evidence>
<name>A0A162U9M7_PHYB8</name>
<sequence>MPLALFIKDSIKTQIVPLAVVLGSTLSGVLYMGINAGSETWDQKTSSLLKDFKDIDPSRTITLNQKYLDRWDRERW</sequence>
<dbReference type="RefSeq" id="XP_018291513.1">
    <property type="nucleotide sequence ID" value="XM_018431547.1"/>
</dbReference>
<dbReference type="AlphaFoldDB" id="A0A162U9M7"/>
<gene>
    <name evidence="2" type="ORF">PHYBLDRAFT_145863</name>
</gene>
<evidence type="ECO:0000256" key="1">
    <source>
        <dbReference type="SAM" id="Phobius"/>
    </source>
</evidence>
<protein>
    <submittedName>
        <fullName evidence="2">Uncharacterized protein</fullName>
    </submittedName>
</protein>
<reference evidence="3" key="1">
    <citation type="submission" date="2015-06" db="EMBL/GenBank/DDBJ databases">
        <title>Expansion of signal transduction pathways in fungi by whole-genome duplication.</title>
        <authorList>
            <consortium name="DOE Joint Genome Institute"/>
            <person name="Corrochano L.M."/>
            <person name="Kuo A."/>
            <person name="Marcet-Houben M."/>
            <person name="Polaino S."/>
            <person name="Salamov A."/>
            <person name="Villalobos J.M."/>
            <person name="Alvarez M.I."/>
            <person name="Avalos J."/>
            <person name="Benito E.P."/>
            <person name="Benoit I."/>
            <person name="Burger G."/>
            <person name="Camino L.P."/>
            <person name="Canovas D."/>
            <person name="Cerda-Olmedo E."/>
            <person name="Cheng J.-F."/>
            <person name="Dominguez A."/>
            <person name="Elias M."/>
            <person name="Eslava A.P."/>
            <person name="Glaser F."/>
            <person name="Grimwood J."/>
            <person name="Gutierrez G."/>
            <person name="Heitman J."/>
            <person name="Henrissat B."/>
            <person name="Iturriaga E.A."/>
            <person name="Lang B.F."/>
            <person name="Lavin J.L."/>
            <person name="Lee S."/>
            <person name="Li W."/>
            <person name="Lindquist E."/>
            <person name="Lopez-Garcia S."/>
            <person name="Luque E.M."/>
            <person name="Marcos A.T."/>
            <person name="Martin J."/>
            <person name="McCluskey K."/>
            <person name="Medina H.R."/>
            <person name="Miralles-Duran A."/>
            <person name="Miyazaki A."/>
            <person name="Munoz-Torres E."/>
            <person name="Oguiza J.A."/>
            <person name="Ohm R."/>
            <person name="Olmedo M."/>
            <person name="Orejas M."/>
            <person name="Ortiz-Castellanos L."/>
            <person name="Pisabarro A.G."/>
            <person name="Rodriguez-Romero J."/>
            <person name="Ruiz-Herrera J."/>
            <person name="Ruiz-Vazquez R."/>
            <person name="Sanz C."/>
            <person name="Schackwitz W."/>
            <person name="Schmutz J."/>
            <person name="Shahriari M."/>
            <person name="Shelest E."/>
            <person name="Silva-Franco F."/>
            <person name="Soanes D."/>
            <person name="Syed K."/>
            <person name="Tagua V.G."/>
            <person name="Talbot N.J."/>
            <person name="Thon M."/>
            <person name="De vries R.P."/>
            <person name="Wiebenga A."/>
            <person name="Yadav J.S."/>
            <person name="Braun E.L."/>
            <person name="Baker S."/>
            <person name="Garre V."/>
            <person name="Horwitz B."/>
            <person name="Torres-Martinez S."/>
            <person name="Idnurm A."/>
            <person name="Herrera-Estrella A."/>
            <person name="Gabaldon T."/>
            <person name="Grigoriev I.V."/>
        </authorList>
    </citation>
    <scope>NUCLEOTIDE SEQUENCE [LARGE SCALE GENOMIC DNA]</scope>
    <source>
        <strain evidence="3">NRRL 1555(-)</strain>
    </source>
</reference>
<keyword evidence="1" id="KW-0812">Transmembrane</keyword>
<accession>A0A162U9M7</accession>
<keyword evidence="1" id="KW-1133">Transmembrane helix</keyword>
<dbReference type="EMBL" id="KV440981">
    <property type="protein sequence ID" value="OAD73473.1"/>
    <property type="molecule type" value="Genomic_DNA"/>
</dbReference>
<dbReference type="VEuPathDB" id="FungiDB:PHYBLDRAFT_145863"/>
<organism evidence="2 3">
    <name type="scientific">Phycomyces blakesleeanus (strain ATCC 8743b / DSM 1359 / FGSC 10004 / NBRC 33097 / NRRL 1555)</name>
    <dbReference type="NCBI Taxonomy" id="763407"/>
    <lineage>
        <taxon>Eukaryota</taxon>
        <taxon>Fungi</taxon>
        <taxon>Fungi incertae sedis</taxon>
        <taxon>Mucoromycota</taxon>
        <taxon>Mucoromycotina</taxon>
        <taxon>Mucoromycetes</taxon>
        <taxon>Mucorales</taxon>
        <taxon>Phycomycetaceae</taxon>
        <taxon>Phycomyces</taxon>
    </lineage>
</organism>